<organism evidence="2 3">
    <name type="scientific">Lactuca virosa</name>
    <dbReference type="NCBI Taxonomy" id="75947"/>
    <lineage>
        <taxon>Eukaryota</taxon>
        <taxon>Viridiplantae</taxon>
        <taxon>Streptophyta</taxon>
        <taxon>Embryophyta</taxon>
        <taxon>Tracheophyta</taxon>
        <taxon>Spermatophyta</taxon>
        <taxon>Magnoliopsida</taxon>
        <taxon>eudicotyledons</taxon>
        <taxon>Gunneridae</taxon>
        <taxon>Pentapetalae</taxon>
        <taxon>asterids</taxon>
        <taxon>campanulids</taxon>
        <taxon>Asterales</taxon>
        <taxon>Asteraceae</taxon>
        <taxon>Cichorioideae</taxon>
        <taxon>Cichorieae</taxon>
        <taxon>Lactucinae</taxon>
        <taxon>Lactuca</taxon>
    </lineage>
</organism>
<proteinExistence type="predicted"/>
<evidence type="ECO:0008006" key="4">
    <source>
        <dbReference type="Google" id="ProtNLM"/>
    </source>
</evidence>
<dbReference type="Gene3D" id="2.40.50.140">
    <property type="entry name" value="Nucleic acid-binding proteins"/>
    <property type="match status" value="1"/>
</dbReference>
<comment type="caution">
    <text evidence="2">The sequence shown here is derived from an EMBL/GenBank/DDBJ whole genome shotgun (WGS) entry which is preliminary data.</text>
</comment>
<sequence length="290" mass="32864">MAFYIKGPNFAALKIGGFKLTPQDQKLTFVQETVVTECNDFSGYEFGFSFVDYQNILSFAHPQDTYVDVMGLVVALAEIQRDHPDKSKHKLNINIQDAKGLQLRVYLWGDYAYKMQEYIHNNSHNRRIVIILQFGQINVFRDRPSVNTYFTSSKLFINSDIDEIIHFNKSLDGDDGPDSSTNTFSVIPSNQLSEYDDFMVKNKLNAIAEVWEPVEDAISGTDDNITPSTLDKNETTSPMKSLTTTSILKRNLEEVFDLESNDHLSSSKTPKISPDGPGKQLLKVKLEKND</sequence>
<protein>
    <recommendedName>
        <fullName evidence="4">Replication protein A OB domain-containing protein</fullName>
    </recommendedName>
</protein>
<evidence type="ECO:0000313" key="3">
    <source>
        <dbReference type="Proteomes" id="UP001157418"/>
    </source>
</evidence>
<dbReference type="AlphaFoldDB" id="A0AAU9LT74"/>
<feature type="compositionally biased region" description="Polar residues" evidence="1">
    <location>
        <begin position="221"/>
        <end position="240"/>
    </location>
</feature>
<feature type="region of interest" description="Disordered" evidence="1">
    <location>
        <begin position="259"/>
        <end position="290"/>
    </location>
</feature>
<dbReference type="EMBL" id="CAKMRJ010000001">
    <property type="protein sequence ID" value="CAH1414994.1"/>
    <property type="molecule type" value="Genomic_DNA"/>
</dbReference>
<dbReference type="Proteomes" id="UP001157418">
    <property type="component" value="Unassembled WGS sequence"/>
</dbReference>
<dbReference type="SUPFAM" id="SSF50249">
    <property type="entry name" value="Nucleic acid-binding proteins"/>
    <property type="match status" value="1"/>
</dbReference>
<accession>A0AAU9LT74</accession>
<gene>
    <name evidence="2" type="ORF">LVIROSA_LOCUS2870</name>
</gene>
<evidence type="ECO:0000256" key="1">
    <source>
        <dbReference type="SAM" id="MobiDB-lite"/>
    </source>
</evidence>
<name>A0AAU9LT74_9ASTR</name>
<reference evidence="2 3" key="1">
    <citation type="submission" date="2022-01" db="EMBL/GenBank/DDBJ databases">
        <authorList>
            <person name="Xiong W."/>
            <person name="Schranz E."/>
        </authorList>
    </citation>
    <scope>NUCLEOTIDE SEQUENCE [LARGE SCALE GENOMIC DNA]</scope>
</reference>
<dbReference type="InterPro" id="IPR012340">
    <property type="entry name" value="NA-bd_OB-fold"/>
</dbReference>
<keyword evidence="3" id="KW-1185">Reference proteome</keyword>
<evidence type="ECO:0000313" key="2">
    <source>
        <dbReference type="EMBL" id="CAH1414994.1"/>
    </source>
</evidence>
<dbReference type="CDD" id="cd04481">
    <property type="entry name" value="RPA1_DBD_B_like"/>
    <property type="match status" value="1"/>
</dbReference>
<feature type="region of interest" description="Disordered" evidence="1">
    <location>
        <begin position="218"/>
        <end position="240"/>
    </location>
</feature>